<organism evidence="2 3">
    <name type="scientific">Massilia violaceinigra</name>
    <dbReference type="NCBI Taxonomy" id="2045208"/>
    <lineage>
        <taxon>Bacteria</taxon>
        <taxon>Pseudomonadati</taxon>
        <taxon>Pseudomonadota</taxon>
        <taxon>Betaproteobacteria</taxon>
        <taxon>Burkholderiales</taxon>
        <taxon>Oxalobacteraceae</taxon>
        <taxon>Telluria group</taxon>
        <taxon>Massilia</taxon>
    </lineage>
</organism>
<proteinExistence type="predicted"/>
<dbReference type="Proteomes" id="UP000831532">
    <property type="component" value="Chromosome"/>
</dbReference>
<reference evidence="2 3" key="1">
    <citation type="submission" date="2020-10" db="EMBL/GenBank/DDBJ databases">
        <title>Genome analysis of Massilia species.</title>
        <authorList>
            <person name="Jung D.-H."/>
        </authorList>
    </citation>
    <scope>NUCLEOTIDE SEQUENCE [LARGE SCALE GENOMIC DNA]</scope>
    <source>
        <strain evidence="3">sipir</strain>
    </source>
</reference>
<dbReference type="InterPro" id="IPR000726">
    <property type="entry name" value="Glyco_hydro_19_cat"/>
</dbReference>
<protein>
    <submittedName>
        <fullName evidence="2">Glycoside hydrolase family 19 protein</fullName>
    </submittedName>
</protein>
<dbReference type="SUPFAM" id="SSF53955">
    <property type="entry name" value="Lysozyme-like"/>
    <property type="match status" value="1"/>
</dbReference>
<dbReference type="InterPro" id="IPR023346">
    <property type="entry name" value="Lysozyme-like_dom_sf"/>
</dbReference>
<evidence type="ECO:0000313" key="3">
    <source>
        <dbReference type="Proteomes" id="UP000831532"/>
    </source>
</evidence>
<sequence>MLMTLEELRSIMPFARAKAGMFLPGLNAAMAEFDIDTPVRQAAFLAQVGHESGHLRYVRELASGAAYEGRRDLGNVVAGDGVRFRGRGLIQLTGRSNYSACGKALGMDLIAHPELLEQPANACRSAGWFWHANGLNALADAREFVKLTRRINGGANGLVERLALTARALKVLA</sequence>
<dbReference type="InterPro" id="IPR052354">
    <property type="entry name" value="Cell_Wall_Dynamics_Protein"/>
</dbReference>
<name>A0ABY4AAG0_9BURK</name>
<dbReference type="Gene3D" id="1.10.530.10">
    <property type="match status" value="1"/>
</dbReference>
<feature type="domain" description="Glycoside hydrolase family 19 catalytic" evidence="1">
    <location>
        <begin position="49"/>
        <end position="132"/>
    </location>
</feature>
<keyword evidence="2" id="KW-0378">Hydrolase</keyword>
<dbReference type="GO" id="GO:0016787">
    <property type="term" value="F:hydrolase activity"/>
    <property type="evidence" value="ECO:0007669"/>
    <property type="project" value="UniProtKB-KW"/>
</dbReference>
<dbReference type="PANTHER" id="PTHR34408:SF1">
    <property type="entry name" value="GLYCOSYL HYDROLASE FAMILY 19 DOMAIN-CONTAINING PROTEIN HI_1415"/>
    <property type="match status" value="1"/>
</dbReference>
<dbReference type="Pfam" id="PF00182">
    <property type="entry name" value="Glyco_hydro_19"/>
    <property type="match status" value="1"/>
</dbReference>
<gene>
    <name evidence="2" type="ORF">INH39_08350</name>
</gene>
<dbReference type="EMBL" id="CP063361">
    <property type="protein sequence ID" value="UOD31678.1"/>
    <property type="molecule type" value="Genomic_DNA"/>
</dbReference>
<keyword evidence="3" id="KW-1185">Reference proteome</keyword>
<dbReference type="PANTHER" id="PTHR34408">
    <property type="entry name" value="FAMILY PROTEIN, PUTATIVE-RELATED"/>
    <property type="match status" value="1"/>
</dbReference>
<evidence type="ECO:0000259" key="1">
    <source>
        <dbReference type="Pfam" id="PF00182"/>
    </source>
</evidence>
<evidence type="ECO:0000313" key="2">
    <source>
        <dbReference type="EMBL" id="UOD31678.1"/>
    </source>
</evidence>
<accession>A0ABY4AAG0</accession>